<dbReference type="VEuPathDB" id="FungiDB:PAAG_06562"/>
<evidence type="ECO:0000313" key="2">
    <source>
        <dbReference type="EMBL" id="EEH35515.2"/>
    </source>
</evidence>
<name>C1H721_PARBA</name>
<protein>
    <submittedName>
        <fullName evidence="2">Uncharacterized protein</fullName>
    </submittedName>
</protein>
<organism evidence="2 3">
    <name type="scientific">Paracoccidioides lutzii (strain ATCC MYA-826 / Pb01)</name>
    <name type="common">Paracoccidioides brasiliensis</name>
    <dbReference type="NCBI Taxonomy" id="502779"/>
    <lineage>
        <taxon>Eukaryota</taxon>
        <taxon>Fungi</taxon>
        <taxon>Dikarya</taxon>
        <taxon>Ascomycota</taxon>
        <taxon>Pezizomycotina</taxon>
        <taxon>Eurotiomycetes</taxon>
        <taxon>Eurotiomycetidae</taxon>
        <taxon>Onygenales</taxon>
        <taxon>Ajellomycetaceae</taxon>
        <taxon>Paracoccidioides</taxon>
    </lineage>
</organism>
<evidence type="ECO:0000313" key="3">
    <source>
        <dbReference type="Proteomes" id="UP000002059"/>
    </source>
</evidence>
<keyword evidence="3" id="KW-1185">Reference proteome</keyword>
<dbReference type="EMBL" id="KN294010">
    <property type="protein sequence ID" value="EEH35515.2"/>
    <property type="molecule type" value="Genomic_DNA"/>
</dbReference>
<dbReference type="Proteomes" id="UP000002059">
    <property type="component" value="Partially assembled WGS sequence"/>
</dbReference>
<dbReference type="GeneID" id="9094658"/>
<evidence type="ECO:0000256" key="1">
    <source>
        <dbReference type="SAM" id="MobiDB-lite"/>
    </source>
</evidence>
<proteinExistence type="predicted"/>
<dbReference type="HOGENOM" id="CLU_2574511_0_0_1"/>
<sequence>MGNKRVKATSDGEGHRSRKSRGPRNLRNSAAPREREREQALCQFGPDVENGRRQRLVGGREQLLKKGILDDEAIVDGVVPE</sequence>
<dbReference type="KEGG" id="pbl:PAAG_06562"/>
<dbReference type="AlphaFoldDB" id="C1H721"/>
<reference evidence="2 3" key="1">
    <citation type="journal article" date="2011" name="PLoS Genet.">
        <title>Comparative genomic analysis of human fungal pathogens causing paracoccidioidomycosis.</title>
        <authorList>
            <person name="Desjardins C.A."/>
            <person name="Champion M.D."/>
            <person name="Holder J.W."/>
            <person name="Muszewska A."/>
            <person name="Goldberg J."/>
            <person name="Bailao A.M."/>
            <person name="Brigido M.M."/>
            <person name="Ferreira M.E."/>
            <person name="Garcia A.M."/>
            <person name="Grynberg M."/>
            <person name="Gujja S."/>
            <person name="Heiman D.I."/>
            <person name="Henn M.R."/>
            <person name="Kodira C.D."/>
            <person name="Leon-Narvaez H."/>
            <person name="Longo L.V."/>
            <person name="Ma L.J."/>
            <person name="Malavazi I."/>
            <person name="Matsuo A.L."/>
            <person name="Morais F.V."/>
            <person name="Pereira M."/>
            <person name="Rodriguez-Brito S."/>
            <person name="Sakthikumar S."/>
            <person name="Salem-Izacc S.M."/>
            <person name="Sykes S.M."/>
            <person name="Teixeira M.M."/>
            <person name="Vallejo M.C."/>
            <person name="Walter M.E."/>
            <person name="Yandava C."/>
            <person name="Young S."/>
            <person name="Zeng Q."/>
            <person name="Zucker J."/>
            <person name="Felipe M.S."/>
            <person name="Goldman G.H."/>
            <person name="Haas B.J."/>
            <person name="McEwen J.G."/>
            <person name="Nino-Vega G."/>
            <person name="Puccia R."/>
            <person name="San-Blas G."/>
            <person name="Soares C.M."/>
            <person name="Birren B.W."/>
            <person name="Cuomo C.A."/>
        </authorList>
    </citation>
    <scope>NUCLEOTIDE SEQUENCE [LARGE SCALE GENOMIC DNA]</scope>
    <source>
        <strain evidence="3">ATCC MYA-826 / Pb01</strain>
    </source>
</reference>
<gene>
    <name evidence="2" type="ORF">PAAG_06562</name>
</gene>
<dbReference type="RefSeq" id="XP_015700153.1">
    <property type="nucleotide sequence ID" value="XM_015845927.1"/>
</dbReference>
<accession>C1H721</accession>
<feature type="region of interest" description="Disordered" evidence="1">
    <location>
        <begin position="1"/>
        <end position="38"/>
    </location>
</feature>